<sequence length="355" mass="40686">MAKQDGRPPWTCQVENLPSQISSGLKPSIVSPPKVELKELPKHLKYAFLGEDQTLPVIIASHLEKEQEEALLRVLKDHKAAIGWSIADLTGISPSIVMHKIITDADAKPARDTQRRLNPNMREVVKKEVIKWLDAGIIYPISDSLWVSPTQTVPKKAGIQIVQSESGEQIATRPVTGWRVCIDYRKLNAATSKDHFPLPFIDQIVEKLSAHFDCFKQTRYEFQQLFVNILQVEMVRTKAPIGKNGKSKSIASSSAPKAKKQRRIQLRDESEDEQQLIVHSAQFRREQMEREAQERNRPPTHIKWDGGLLSQFEKELQVKFYNEKINNLTDQREAFICEREITDSEFRPFGIVQKF</sequence>
<evidence type="ECO:0000256" key="1">
    <source>
        <dbReference type="SAM" id="MobiDB-lite"/>
    </source>
</evidence>
<evidence type="ECO:0000313" key="3">
    <source>
        <dbReference type="Proteomes" id="UP000326396"/>
    </source>
</evidence>
<comment type="caution">
    <text evidence="2">The sequence shown here is derived from an EMBL/GenBank/DDBJ whole genome shotgun (WGS) entry which is preliminary data.</text>
</comment>
<organism evidence="2 3">
    <name type="scientific">Mikania micrantha</name>
    <name type="common">bitter vine</name>
    <dbReference type="NCBI Taxonomy" id="192012"/>
    <lineage>
        <taxon>Eukaryota</taxon>
        <taxon>Viridiplantae</taxon>
        <taxon>Streptophyta</taxon>
        <taxon>Embryophyta</taxon>
        <taxon>Tracheophyta</taxon>
        <taxon>Spermatophyta</taxon>
        <taxon>Magnoliopsida</taxon>
        <taxon>eudicotyledons</taxon>
        <taxon>Gunneridae</taxon>
        <taxon>Pentapetalae</taxon>
        <taxon>asterids</taxon>
        <taxon>campanulids</taxon>
        <taxon>Asterales</taxon>
        <taxon>Asteraceae</taxon>
        <taxon>Asteroideae</taxon>
        <taxon>Heliantheae alliance</taxon>
        <taxon>Eupatorieae</taxon>
        <taxon>Mikania</taxon>
    </lineage>
</organism>
<protein>
    <recommendedName>
        <fullName evidence="4">Reverse transcriptase domain-containing protein</fullName>
    </recommendedName>
</protein>
<dbReference type="PANTHER" id="PTHR24559:SF458">
    <property type="entry name" value="NUCLEOTIDYLTRANSFERASE, RIBONUCLEASE H"/>
    <property type="match status" value="1"/>
</dbReference>
<reference evidence="2 3" key="1">
    <citation type="submission" date="2019-05" db="EMBL/GenBank/DDBJ databases">
        <title>Mikania micrantha, genome provides insights into the molecular mechanism of rapid growth.</title>
        <authorList>
            <person name="Liu B."/>
        </authorList>
    </citation>
    <scope>NUCLEOTIDE SEQUENCE [LARGE SCALE GENOMIC DNA]</scope>
    <source>
        <strain evidence="2">NLD-2019</strain>
        <tissue evidence="2">Leaf</tissue>
    </source>
</reference>
<feature type="compositionally biased region" description="Low complexity" evidence="1">
    <location>
        <begin position="247"/>
        <end position="256"/>
    </location>
</feature>
<dbReference type="InterPro" id="IPR053134">
    <property type="entry name" value="RNA-dir_DNA_polymerase"/>
</dbReference>
<dbReference type="AlphaFoldDB" id="A0A5N6MYS8"/>
<dbReference type="InterPro" id="IPR043502">
    <property type="entry name" value="DNA/RNA_pol_sf"/>
</dbReference>
<dbReference type="Gene3D" id="3.10.10.10">
    <property type="entry name" value="HIV Type 1 Reverse Transcriptase, subunit A, domain 1"/>
    <property type="match status" value="1"/>
</dbReference>
<name>A0A5N6MYS8_9ASTR</name>
<evidence type="ECO:0000313" key="2">
    <source>
        <dbReference type="EMBL" id="KAD4179197.1"/>
    </source>
</evidence>
<dbReference type="SUPFAM" id="SSF56672">
    <property type="entry name" value="DNA/RNA polymerases"/>
    <property type="match status" value="1"/>
</dbReference>
<dbReference type="EMBL" id="SZYD01000014">
    <property type="protein sequence ID" value="KAD4179197.1"/>
    <property type="molecule type" value="Genomic_DNA"/>
</dbReference>
<gene>
    <name evidence="2" type="ORF">E3N88_27788</name>
</gene>
<dbReference type="Proteomes" id="UP000326396">
    <property type="component" value="Linkage Group LG4"/>
</dbReference>
<accession>A0A5N6MYS8</accession>
<dbReference type="PANTHER" id="PTHR24559">
    <property type="entry name" value="TRANSPOSON TY3-I GAG-POL POLYPROTEIN"/>
    <property type="match status" value="1"/>
</dbReference>
<dbReference type="OrthoDB" id="1738562at2759"/>
<feature type="region of interest" description="Disordered" evidence="1">
    <location>
        <begin position="242"/>
        <end position="270"/>
    </location>
</feature>
<proteinExistence type="predicted"/>
<keyword evidence="3" id="KW-1185">Reference proteome</keyword>
<evidence type="ECO:0008006" key="4">
    <source>
        <dbReference type="Google" id="ProtNLM"/>
    </source>
</evidence>